<comment type="caution">
    <text evidence="1">The sequence shown here is derived from an EMBL/GenBank/DDBJ whole genome shotgun (WGS) entry which is preliminary data.</text>
</comment>
<accession>A0AAW0BA36</accession>
<evidence type="ECO:0008006" key="3">
    <source>
        <dbReference type="Google" id="ProtNLM"/>
    </source>
</evidence>
<name>A0AAW0BA36_9AGAR</name>
<sequence length="169" mass="19171">MKNTFAHQDLCGISQSVLQMILEYLLPADIHSLCYTCRRLNQLVVNALLLKNGVTDLTTQCHIRLDGAFVSSGPSALLALKNALYAPNIPNFSVTFMRSFDTVPIARNMRRCIRVLQKYRQFIASVSIAFVEDEKHMYSDPRLLAKQGKGYPLNTGFCIRHTELSRDFE</sequence>
<dbReference type="Proteomes" id="UP001362999">
    <property type="component" value="Unassembled WGS sequence"/>
</dbReference>
<keyword evidence="2" id="KW-1185">Reference proteome</keyword>
<reference evidence="1 2" key="1">
    <citation type="journal article" date="2024" name="J Genomics">
        <title>Draft genome sequencing and assembly of Favolaschia claudopus CIRM-BRFM 2984 isolated from oak limbs.</title>
        <authorList>
            <person name="Navarro D."/>
            <person name="Drula E."/>
            <person name="Chaduli D."/>
            <person name="Cazenave R."/>
            <person name="Ahrendt S."/>
            <person name="Wang J."/>
            <person name="Lipzen A."/>
            <person name="Daum C."/>
            <person name="Barry K."/>
            <person name="Grigoriev I.V."/>
            <person name="Favel A."/>
            <person name="Rosso M.N."/>
            <person name="Martin F."/>
        </authorList>
    </citation>
    <scope>NUCLEOTIDE SEQUENCE [LARGE SCALE GENOMIC DNA]</scope>
    <source>
        <strain evidence="1 2">CIRM-BRFM 2984</strain>
    </source>
</reference>
<dbReference type="InterPro" id="IPR036047">
    <property type="entry name" value="F-box-like_dom_sf"/>
</dbReference>
<organism evidence="1 2">
    <name type="scientific">Favolaschia claudopus</name>
    <dbReference type="NCBI Taxonomy" id="2862362"/>
    <lineage>
        <taxon>Eukaryota</taxon>
        <taxon>Fungi</taxon>
        <taxon>Dikarya</taxon>
        <taxon>Basidiomycota</taxon>
        <taxon>Agaricomycotina</taxon>
        <taxon>Agaricomycetes</taxon>
        <taxon>Agaricomycetidae</taxon>
        <taxon>Agaricales</taxon>
        <taxon>Marasmiineae</taxon>
        <taxon>Mycenaceae</taxon>
        <taxon>Favolaschia</taxon>
    </lineage>
</organism>
<dbReference type="EMBL" id="JAWWNJ010000036">
    <property type="protein sequence ID" value="KAK7023002.1"/>
    <property type="molecule type" value="Genomic_DNA"/>
</dbReference>
<proteinExistence type="predicted"/>
<gene>
    <name evidence="1" type="ORF">R3P38DRAFT_1093695</name>
</gene>
<dbReference type="AlphaFoldDB" id="A0AAW0BA36"/>
<dbReference type="SUPFAM" id="SSF81383">
    <property type="entry name" value="F-box domain"/>
    <property type="match status" value="1"/>
</dbReference>
<evidence type="ECO:0000313" key="1">
    <source>
        <dbReference type="EMBL" id="KAK7023002.1"/>
    </source>
</evidence>
<evidence type="ECO:0000313" key="2">
    <source>
        <dbReference type="Proteomes" id="UP001362999"/>
    </source>
</evidence>
<dbReference type="CDD" id="cd09917">
    <property type="entry name" value="F-box_SF"/>
    <property type="match status" value="1"/>
</dbReference>
<protein>
    <recommendedName>
        <fullName evidence="3">F-box domain-containing protein</fullName>
    </recommendedName>
</protein>